<protein>
    <submittedName>
        <fullName evidence="2">Uncharacterized protein</fullName>
    </submittedName>
</protein>
<keyword evidence="1" id="KW-0472">Membrane</keyword>
<evidence type="ECO:0000256" key="1">
    <source>
        <dbReference type="SAM" id="Phobius"/>
    </source>
</evidence>
<feature type="transmembrane region" description="Helical" evidence="1">
    <location>
        <begin position="41"/>
        <end position="64"/>
    </location>
</feature>
<accession>A0ABM9PS11</accession>
<dbReference type="Proteomes" id="UP001497602">
    <property type="component" value="Unassembled WGS sequence"/>
</dbReference>
<gene>
    <name evidence="2" type="ORF">T190115A13A_80176</name>
</gene>
<keyword evidence="1" id="KW-0812">Transmembrane</keyword>
<keyword evidence="1" id="KW-1133">Transmembrane helix</keyword>
<evidence type="ECO:0000313" key="2">
    <source>
        <dbReference type="EMBL" id="CAL2108601.1"/>
    </source>
</evidence>
<organism evidence="2 3">
    <name type="scientific">Tenacibaculum vairaonense</name>
    <dbReference type="NCBI Taxonomy" id="3137860"/>
    <lineage>
        <taxon>Bacteria</taxon>
        <taxon>Pseudomonadati</taxon>
        <taxon>Bacteroidota</taxon>
        <taxon>Flavobacteriia</taxon>
        <taxon>Flavobacteriales</taxon>
        <taxon>Flavobacteriaceae</taxon>
        <taxon>Tenacibaculum</taxon>
    </lineage>
</organism>
<name>A0ABM9PS11_9FLAO</name>
<comment type="caution">
    <text evidence="2">The sequence shown here is derived from an EMBL/GenBank/DDBJ whole genome shotgun (WGS) entry which is preliminary data.</text>
</comment>
<reference evidence="2 3" key="1">
    <citation type="submission" date="2024-05" db="EMBL/GenBank/DDBJ databases">
        <authorList>
            <person name="Duchaud E."/>
        </authorList>
    </citation>
    <scope>NUCLEOTIDE SEQUENCE [LARGE SCALE GENOMIC DNA]</scope>
    <source>
        <strain evidence="2">Ena-SAMPLE-TAB-13-05-2024-13:56:06:370-140305</strain>
    </source>
</reference>
<proteinExistence type="predicted"/>
<evidence type="ECO:0000313" key="3">
    <source>
        <dbReference type="Proteomes" id="UP001497602"/>
    </source>
</evidence>
<sequence length="67" mass="7945">MHHLYYYLCWIESNYLISTSIARCNIVNLVYNLHIINVKNYTLSIGIIKIYLLVLTSFHINNIITKE</sequence>
<dbReference type="EMBL" id="CAXJRC010000045">
    <property type="protein sequence ID" value="CAL2108601.1"/>
    <property type="molecule type" value="Genomic_DNA"/>
</dbReference>
<keyword evidence="3" id="KW-1185">Reference proteome</keyword>